<dbReference type="OrthoDB" id="3364872at2759"/>
<feature type="region of interest" description="Disordered" evidence="5">
    <location>
        <begin position="1"/>
        <end position="129"/>
    </location>
</feature>
<evidence type="ECO:0000256" key="3">
    <source>
        <dbReference type="ARBA" id="ARBA00025646"/>
    </source>
</evidence>
<comment type="caution">
    <text evidence="7">The sequence shown here is derived from an EMBL/GenBank/DDBJ whole genome shotgun (WGS) entry which is preliminary data.</text>
</comment>
<dbReference type="GO" id="GO:0005634">
    <property type="term" value="C:nucleus"/>
    <property type="evidence" value="ECO:0007669"/>
    <property type="project" value="TreeGrafter"/>
</dbReference>
<evidence type="ECO:0000256" key="2">
    <source>
        <dbReference type="ARBA" id="ARBA00023054"/>
    </source>
</evidence>
<dbReference type="GO" id="GO:0030490">
    <property type="term" value="P:maturation of SSU-rRNA"/>
    <property type="evidence" value="ECO:0007669"/>
    <property type="project" value="TreeGrafter"/>
</dbReference>
<evidence type="ECO:0000313" key="7">
    <source>
        <dbReference type="EMBL" id="KAF5893195.1"/>
    </source>
</evidence>
<feature type="domain" description="Bud22" evidence="6">
    <location>
        <begin position="32"/>
        <end position="125"/>
    </location>
</feature>
<organism evidence="7 8">
    <name type="scientific">Clarias magur</name>
    <name type="common">Asian catfish</name>
    <name type="synonym">Macropteronotus magur</name>
    <dbReference type="NCBI Taxonomy" id="1594786"/>
    <lineage>
        <taxon>Eukaryota</taxon>
        <taxon>Metazoa</taxon>
        <taxon>Chordata</taxon>
        <taxon>Craniata</taxon>
        <taxon>Vertebrata</taxon>
        <taxon>Euteleostomi</taxon>
        <taxon>Actinopterygii</taxon>
        <taxon>Neopterygii</taxon>
        <taxon>Teleostei</taxon>
        <taxon>Ostariophysi</taxon>
        <taxon>Siluriformes</taxon>
        <taxon>Clariidae</taxon>
        <taxon>Clarias</taxon>
    </lineage>
</organism>
<comment type="function">
    <text evidence="3">May be involved in regulating transcriptional activation of cardiac genes during the aging process. May play a role in biosynthesis and/or processing of SLC2A4 in adipose cells.</text>
</comment>
<evidence type="ECO:0000256" key="5">
    <source>
        <dbReference type="SAM" id="MobiDB-lite"/>
    </source>
</evidence>
<sequence length="129" mass="14377">MQSVFCSALSKSGGSDQKGKHASFKPPRFQNQKRDERPSWVKGQGSGVDKRSQGFKTQTPGCREGPKRKGPGGDQTGKPAFQQRNVRKAGKPFQQALHPSWEASKKRKEQQSQITAFQGKKIKFDDDDD</sequence>
<reference evidence="7" key="1">
    <citation type="submission" date="2020-07" db="EMBL/GenBank/DDBJ databases">
        <title>Clarias magur genome sequencing, assembly and annotation.</title>
        <authorList>
            <person name="Kushwaha B."/>
            <person name="Kumar R."/>
            <person name="Das P."/>
            <person name="Joshi C.G."/>
            <person name="Kumar D."/>
            <person name="Nagpure N.S."/>
            <person name="Pandey M."/>
            <person name="Agarwal S."/>
            <person name="Srivastava S."/>
            <person name="Singh M."/>
            <person name="Sahoo L."/>
            <person name="Jayasankar P."/>
            <person name="Meher P.K."/>
            <person name="Koringa P.G."/>
            <person name="Iquebal M.A."/>
            <person name="Das S.P."/>
            <person name="Bit A."/>
            <person name="Patnaik S."/>
            <person name="Patel N."/>
            <person name="Shah T.M."/>
            <person name="Hinsu A."/>
            <person name="Jena J.K."/>
        </authorList>
    </citation>
    <scope>NUCLEOTIDE SEQUENCE</scope>
    <source>
        <strain evidence="7">CIFAMagur01</strain>
        <tissue evidence="7">Testis</tissue>
    </source>
</reference>
<dbReference type="GO" id="GO:0030686">
    <property type="term" value="C:90S preribosome"/>
    <property type="evidence" value="ECO:0007669"/>
    <property type="project" value="TreeGrafter"/>
</dbReference>
<feature type="compositionally biased region" description="Polar residues" evidence="5">
    <location>
        <begin position="1"/>
        <end position="15"/>
    </location>
</feature>
<dbReference type="InterPro" id="IPR015158">
    <property type="entry name" value="Bud22_dom"/>
</dbReference>
<dbReference type="PANTHER" id="PTHR23325">
    <property type="entry name" value="SERUM RESPONSE FACTOR-BINDING"/>
    <property type="match status" value="1"/>
</dbReference>
<accession>A0A8J4UBV9</accession>
<dbReference type="EMBL" id="QNUK01000447">
    <property type="protein sequence ID" value="KAF5893195.1"/>
    <property type="molecule type" value="Genomic_DNA"/>
</dbReference>
<proteinExistence type="predicted"/>
<protein>
    <recommendedName>
        <fullName evidence="1">Serum response factor-binding protein 1</fullName>
    </recommendedName>
    <alternativeName>
        <fullName evidence="4">SRF-dependent transcription regulation-associated protein</fullName>
    </alternativeName>
</protein>
<keyword evidence="8" id="KW-1185">Reference proteome</keyword>
<keyword evidence="2" id="KW-0175">Coiled coil</keyword>
<name>A0A8J4UBV9_CLAMG</name>
<dbReference type="Proteomes" id="UP000727407">
    <property type="component" value="Unassembled WGS sequence"/>
</dbReference>
<evidence type="ECO:0000259" key="6">
    <source>
        <dbReference type="Pfam" id="PF09073"/>
    </source>
</evidence>
<evidence type="ECO:0000256" key="1">
    <source>
        <dbReference type="ARBA" id="ARBA00013459"/>
    </source>
</evidence>
<evidence type="ECO:0000256" key="4">
    <source>
        <dbReference type="ARBA" id="ARBA00033254"/>
    </source>
</evidence>
<dbReference type="InterPro" id="IPR037393">
    <property type="entry name" value="Bud22/SRFB1"/>
</dbReference>
<dbReference type="PANTHER" id="PTHR23325:SF1">
    <property type="entry name" value="SERUM RESPONSE FACTOR-BINDING PROTEIN 1"/>
    <property type="match status" value="1"/>
</dbReference>
<dbReference type="Pfam" id="PF09073">
    <property type="entry name" value="BUD22"/>
    <property type="match status" value="1"/>
</dbReference>
<dbReference type="AlphaFoldDB" id="A0A8J4UBV9"/>
<evidence type="ECO:0000313" key="8">
    <source>
        <dbReference type="Proteomes" id="UP000727407"/>
    </source>
</evidence>
<gene>
    <name evidence="7" type="primary">srfbp1</name>
    <name evidence="7" type="ORF">DAT39_017106</name>
</gene>